<dbReference type="SUPFAM" id="SSF52172">
    <property type="entry name" value="CheY-like"/>
    <property type="match status" value="1"/>
</dbReference>
<dbReference type="PANTHER" id="PTHR43280">
    <property type="entry name" value="ARAC-FAMILY TRANSCRIPTIONAL REGULATOR"/>
    <property type="match status" value="1"/>
</dbReference>
<keyword evidence="1" id="KW-0805">Transcription regulation</keyword>
<proteinExistence type="predicted"/>
<dbReference type="SMART" id="SM00342">
    <property type="entry name" value="HTH_ARAC"/>
    <property type="match status" value="1"/>
</dbReference>
<dbReference type="PROSITE" id="PS01124">
    <property type="entry name" value="HTH_ARAC_FAMILY_2"/>
    <property type="match status" value="1"/>
</dbReference>
<reference evidence="8" key="1">
    <citation type="journal article" date="2019" name="Int. J. Syst. Evol. Microbiol.">
        <title>The Global Catalogue of Microorganisms (GCM) 10K type strain sequencing project: providing services to taxonomists for standard genome sequencing and annotation.</title>
        <authorList>
            <consortium name="The Broad Institute Genomics Platform"/>
            <consortium name="The Broad Institute Genome Sequencing Center for Infectious Disease"/>
            <person name="Wu L."/>
            <person name="Ma J."/>
        </authorList>
    </citation>
    <scope>NUCLEOTIDE SEQUENCE [LARGE SCALE GENOMIC DNA]</scope>
    <source>
        <strain evidence="8">CGMCC 1.18578</strain>
    </source>
</reference>
<dbReference type="PROSITE" id="PS50110">
    <property type="entry name" value="RESPONSE_REGULATORY"/>
    <property type="match status" value="1"/>
</dbReference>
<dbReference type="SUPFAM" id="SSF46689">
    <property type="entry name" value="Homeodomain-like"/>
    <property type="match status" value="2"/>
</dbReference>
<evidence type="ECO:0000256" key="2">
    <source>
        <dbReference type="ARBA" id="ARBA00023125"/>
    </source>
</evidence>
<dbReference type="InterPro" id="IPR041522">
    <property type="entry name" value="CdaR_GGDEF"/>
</dbReference>
<accession>A0ABW0R1P3</accession>
<evidence type="ECO:0000256" key="4">
    <source>
        <dbReference type="PROSITE-ProRule" id="PRU00169"/>
    </source>
</evidence>
<dbReference type="InterPro" id="IPR011006">
    <property type="entry name" value="CheY-like_superfamily"/>
</dbReference>
<dbReference type="SMART" id="SM00448">
    <property type="entry name" value="REC"/>
    <property type="match status" value="1"/>
</dbReference>
<dbReference type="InterPro" id="IPR001789">
    <property type="entry name" value="Sig_transdc_resp-reg_receiver"/>
</dbReference>
<evidence type="ECO:0000313" key="8">
    <source>
        <dbReference type="Proteomes" id="UP001596108"/>
    </source>
</evidence>
<dbReference type="RefSeq" id="WP_378111589.1">
    <property type="nucleotide sequence ID" value="NZ_JBHSNC010000027.1"/>
</dbReference>
<dbReference type="PANTHER" id="PTHR43280:SF2">
    <property type="entry name" value="HTH-TYPE TRANSCRIPTIONAL REGULATOR EXSA"/>
    <property type="match status" value="1"/>
</dbReference>
<dbReference type="InterPro" id="IPR018060">
    <property type="entry name" value="HTH_AraC"/>
</dbReference>
<keyword evidence="2" id="KW-0238">DNA-binding</keyword>
<feature type="domain" description="HTH araC/xylS-type" evidence="5">
    <location>
        <begin position="431"/>
        <end position="530"/>
    </location>
</feature>
<sequence>MKLLIVDDETRTRELLRNYIPWGDIGIDDVDTARNGQVALELALEWKPDIILCDVRMPKLNGIDFARQYRETDPQCQILFLSGFSDKDYLKSAIHLKAFTYLEKPVNLNEVRAAVEAAVILRQVDIKKREEEQQYQAGVDRSLPILRQEMVRKLVCNPSSAHVEPALRSQETFLISREGPYTVTAANLYWDPSDLPEDPASTQEGILDRINRHPRIAELRILAGFDSHNQLVLVLSGEYRSSYREGRETIEEVDAIIRELAGAAIDLRLGIGEPVKSIVDIPASYKLASLASALQYYANGGRPVFADALGRHEPILMDWEEVRKLREQLRAGHLDEAKGIIRKWTAYARTRLDLNILRLKDTYFQFLLAIMETAVHIGMADQAEDTERRYMWKEIDRIPSLDALEQYVFAMLDACAEQTENSDGAGSGKMREIVRYIHSHFHEKGFTIRSIADHVQLSETYLCAYFKKQRGQTIKEFITDTRMNRAKELLRDMNVKLFEVAVRLGFADANYFTTFFKRNAGLTPSEYRERTVR</sequence>
<dbReference type="EMBL" id="JBHSNC010000027">
    <property type="protein sequence ID" value="MFC5529692.1"/>
    <property type="molecule type" value="Genomic_DNA"/>
</dbReference>
<evidence type="ECO:0000256" key="3">
    <source>
        <dbReference type="ARBA" id="ARBA00023163"/>
    </source>
</evidence>
<dbReference type="CDD" id="cd17536">
    <property type="entry name" value="REC_YesN-like"/>
    <property type="match status" value="1"/>
</dbReference>
<dbReference type="Proteomes" id="UP001596108">
    <property type="component" value="Unassembled WGS sequence"/>
</dbReference>
<dbReference type="InterPro" id="IPR020449">
    <property type="entry name" value="Tscrpt_reg_AraC-type_HTH"/>
</dbReference>
<name>A0ABW0R1P3_9BACL</name>
<dbReference type="Pfam" id="PF00072">
    <property type="entry name" value="Response_reg"/>
    <property type="match status" value="1"/>
</dbReference>
<dbReference type="Pfam" id="PF12833">
    <property type="entry name" value="HTH_18"/>
    <property type="match status" value="1"/>
</dbReference>
<comment type="caution">
    <text evidence="7">The sequence shown here is derived from an EMBL/GenBank/DDBJ whole genome shotgun (WGS) entry which is preliminary data.</text>
</comment>
<dbReference type="InterPro" id="IPR018062">
    <property type="entry name" value="HTH_AraC-typ_CS"/>
</dbReference>
<dbReference type="Pfam" id="PF17853">
    <property type="entry name" value="GGDEF_2"/>
    <property type="match status" value="1"/>
</dbReference>
<dbReference type="Gene3D" id="3.40.50.2300">
    <property type="match status" value="1"/>
</dbReference>
<keyword evidence="8" id="KW-1185">Reference proteome</keyword>
<feature type="modified residue" description="4-aspartylphosphate" evidence="4">
    <location>
        <position position="54"/>
    </location>
</feature>
<feature type="domain" description="Response regulatory" evidence="6">
    <location>
        <begin position="2"/>
        <end position="119"/>
    </location>
</feature>
<dbReference type="PRINTS" id="PR00032">
    <property type="entry name" value="HTHARAC"/>
</dbReference>
<protein>
    <submittedName>
        <fullName evidence="7">Response regulator</fullName>
    </submittedName>
</protein>
<dbReference type="PROSITE" id="PS00041">
    <property type="entry name" value="HTH_ARAC_FAMILY_1"/>
    <property type="match status" value="1"/>
</dbReference>
<dbReference type="InterPro" id="IPR009057">
    <property type="entry name" value="Homeodomain-like_sf"/>
</dbReference>
<evidence type="ECO:0000313" key="7">
    <source>
        <dbReference type="EMBL" id="MFC5529692.1"/>
    </source>
</evidence>
<keyword evidence="3" id="KW-0804">Transcription</keyword>
<keyword evidence="4" id="KW-0597">Phosphoprotein</keyword>
<dbReference type="Gene3D" id="1.10.10.60">
    <property type="entry name" value="Homeodomain-like"/>
    <property type="match status" value="2"/>
</dbReference>
<evidence type="ECO:0000259" key="6">
    <source>
        <dbReference type="PROSITE" id="PS50110"/>
    </source>
</evidence>
<evidence type="ECO:0000259" key="5">
    <source>
        <dbReference type="PROSITE" id="PS01124"/>
    </source>
</evidence>
<gene>
    <name evidence="7" type="ORF">ACFPQ4_09545</name>
</gene>
<organism evidence="7 8">
    <name type="scientific">Cohnella yongneupensis</name>
    <dbReference type="NCBI Taxonomy" id="425006"/>
    <lineage>
        <taxon>Bacteria</taxon>
        <taxon>Bacillati</taxon>
        <taxon>Bacillota</taxon>
        <taxon>Bacilli</taxon>
        <taxon>Bacillales</taxon>
        <taxon>Paenibacillaceae</taxon>
        <taxon>Cohnella</taxon>
    </lineage>
</organism>
<evidence type="ECO:0000256" key="1">
    <source>
        <dbReference type="ARBA" id="ARBA00023015"/>
    </source>
</evidence>